<dbReference type="AlphaFoldDB" id="R0KGL6"/>
<dbReference type="HOGENOM" id="CLU_013985_11_8_1"/>
<dbReference type="GO" id="GO:0016747">
    <property type="term" value="F:acyltransferase activity, transferring groups other than amino-acyl groups"/>
    <property type="evidence" value="ECO:0007669"/>
    <property type="project" value="InterPro"/>
</dbReference>
<dbReference type="Gene3D" id="3.40.630.30">
    <property type="match status" value="1"/>
</dbReference>
<dbReference type="CDD" id="cd04301">
    <property type="entry name" value="NAT_SF"/>
    <property type="match status" value="1"/>
</dbReference>
<dbReference type="InterPro" id="IPR000182">
    <property type="entry name" value="GNAT_dom"/>
</dbReference>
<dbReference type="Proteomes" id="UP000016935">
    <property type="component" value="Unassembled WGS sequence"/>
</dbReference>
<feature type="domain" description="N-acetyltransferase" evidence="1">
    <location>
        <begin position="1"/>
        <end position="118"/>
    </location>
</feature>
<dbReference type="SUPFAM" id="SSF55729">
    <property type="entry name" value="Acyl-CoA N-acyltransferases (Nat)"/>
    <property type="match status" value="1"/>
</dbReference>
<reference evidence="2 3" key="2">
    <citation type="journal article" date="2013" name="PLoS Genet.">
        <title>Comparative genome structure, secondary metabolite, and effector coding capacity across Cochliobolus pathogens.</title>
        <authorList>
            <person name="Condon B.J."/>
            <person name="Leng Y."/>
            <person name="Wu D."/>
            <person name="Bushley K.E."/>
            <person name="Ohm R.A."/>
            <person name="Otillar R."/>
            <person name="Martin J."/>
            <person name="Schackwitz W."/>
            <person name="Grimwood J."/>
            <person name="MohdZainudin N."/>
            <person name="Xue C."/>
            <person name="Wang R."/>
            <person name="Manning V.A."/>
            <person name="Dhillon B."/>
            <person name="Tu Z.J."/>
            <person name="Steffenson B.J."/>
            <person name="Salamov A."/>
            <person name="Sun H."/>
            <person name="Lowry S."/>
            <person name="LaButti K."/>
            <person name="Han J."/>
            <person name="Copeland A."/>
            <person name="Lindquist E."/>
            <person name="Barry K."/>
            <person name="Schmutz J."/>
            <person name="Baker S.E."/>
            <person name="Ciuffetti L.M."/>
            <person name="Grigoriev I.V."/>
            <person name="Zhong S."/>
            <person name="Turgeon B.G."/>
        </authorList>
    </citation>
    <scope>NUCLEOTIDE SEQUENCE [LARGE SCALE GENOMIC DNA]</scope>
    <source>
        <strain evidence="3">28A</strain>
    </source>
</reference>
<keyword evidence="3" id="KW-1185">Reference proteome</keyword>
<dbReference type="GeneID" id="19402228"/>
<dbReference type="PROSITE" id="PS51186">
    <property type="entry name" value="GNAT"/>
    <property type="match status" value="1"/>
</dbReference>
<dbReference type="InterPro" id="IPR016181">
    <property type="entry name" value="Acyl_CoA_acyltransferase"/>
</dbReference>
<dbReference type="RefSeq" id="XP_008024941.1">
    <property type="nucleotide sequence ID" value="XM_008026750.1"/>
</dbReference>
<protein>
    <recommendedName>
        <fullName evidence="1">N-acetyltransferase domain-containing protein</fullName>
    </recommendedName>
</protein>
<dbReference type="STRING" id="671987.R0KGL6"/>
<evidence type="ECO:0000259" key="1">
    <source>
        <dbReference type="PROSITE" id="PS51186"/>
    </source>
</evidence>
<reference evidence="2 3" key="1">
    <citation type="journal article" date="2012" name="PLoS Pathog.">
        <title>Diverse lifestyles and strategies of plant pathogenesis encoded in the genomes of eighteen Dothideomycetes fungi.</title>
        <authorList>
            <person name="Ohm R.A."/>
            <person name="Feau N."/>
            <person name="Henrissat B."/>
            <person name="Schoch C.L."/>
            <person name="Horwitz B.A."/>
            <person name="Barry K.W."/>
            <person name="Condon B.J."/>
            <person name="Copeland A.C."/>
            <person name="Dhillon B."/>
            <person name="Glaser F."/>
            <person name="Hesse C.N."/>
            <person name="Kosti I."/>
            <person name="LaButti K."/>
            <person name="Lindquist E.A."/>
            <person name="Lucas S."/>
            <person name="Salamov A.A."/>
            <person name="Bradshaw R.E."/>
            <person name="Ciuffetti L."/>
            <person name="Hamelin R.C."/>
            <person name="Kema G.H.J."/>
            <person name="Lawrence C."/>
            <person name="Scott J.A."/>
            <person name="Spatafora J.W."/>
            <person name="Turgeon B.G."/>
            <person name="de Wit P.J.G.M."/>
            <person name="Zhong S."/>
            <person name="Goodwin S.B."/>
            <person name="Grigoriev I.V."/>
        </authorList>
    </citation>
    <scope>NUCLEOTIDE SEQUENCE [LARGE SCALE GENOMIC DNA]</scope>
    <source>
        <strain evidence="3">28A</strain>
    </source>
</reference>
<proteinExistence type="predicted"/>
<dbReference type="EMBL" id="KB908592">
    <property type="protein sequence ID" value="EOA87157.1"/>
    <property type="molecule type" value="Genomic_DNA"/>
</dbReference>
<dbReference type="OrthoDB" id="41532at2759"/>
<organism evidence="2 3">
    <name type="scientific">Exserohilum turcicum (strain 28A)</name>
    <name type="common">Northern leaf blight fungus</name>
    <name type="synonym">Setosphaeria turcica</name>
    <dbReference type="NCBI Taxonomy" id="671987"/>
    <lineage>
        <taxon>Eukaryota</taxon>
        <taxon>Fungi</taxon>
        <taxon>Dikarya</taxon>
        <taxon>Ascomycota</taxon>
        <taxon>Pezizomycotina</taxon>
        <taxon>Dothideomycetes</taxon>
        <taxon>Pleosporomycetidae</taxon>
        <taxon>Pleosporales</taxon>
        <taxon>Pleosporineae</taxon>
        <taxon>Pleosporaceae</taxon>
        <taxon>Exserohilum</taxon>
    </lineage>
</organism>
<sequence>MSQANNNVVLLLQSWDHPDSVYLRAQQRAEILSLGSDDPGTPPTADNVPIFLVAYLSGIPVGCGGLRPLHHPSVPAYSNIAEIKRMFVHPAHRRDRGNGSSIAQRILGQLEAEARGRG</sequence>
<accession>R0KGL6</accession>
<evidence type="ECO:0000313" key="2">
    <source>
        <dbReference type="EMBL" id="EOA87157.1"/>
    </source>
</evidence>
<gene>
    <name evidence="2" type="ORF">SETTUDRAFT_19690</name>
</gene>
<name>R0KGL6_EXST2</name>
<evidence type="ECO:0000313" key="3">
    <source>
        <dbReference type="Proteomes" id="UP000016935"/>
    </source>
</evidence>
<dbReference type="Pfam" id="PF00583">
    <property type="entry name" value="Acetyltransf_1"/>
    <property type="match status" value="1"/>
</dbReference>